<evidence type="ECO:0000256" key="3">
    <source>
        <dbReference type="ARBA" id="ARBA00004663"/>
    </source>
</evidence>
<evidence type="ECO:0000256" key="4">
    <source>
        <dbReference type="ARBA" id="ARBA00010561"/>
    </source>
</evidence>
<protein>
    <recommendedName>
        <fullName evidence="6 19">Adenosylcobinamide-GDP ribazoletransferase</fullName>
        <ecNumber evidence="5 19">2.7.8.26</ecNumber>
    </recommendedName>
    <alternativeName>
        <fullName evidence="16 19">Cobalamin synthase</fullName>
    </alternativeName>
    <alternativeName>
        <fullName evidence="15 19">Cobalamin-5'-phosphate synthase</fullName>
    </alternativeName>
</protein>
<evidence type="ECO:0000256" key="11">
    <source>
        <dbReference type="ARBA" id="ARBA00022842"/>
    </source>
</evidence>
<comment type="pathway">
    <text evidence="3 19">Cofactor biosynthesis; adenosylcobalamin biosynthesis; adenosylcobalamin from cob(II)yrinate a,c-diamide: step 7/7.</text>
</comment>
<dbReference type="GO" id="GO:0009236">
    <property type="term" value="P:cobalamin biosynthetic process"/>
    <property type="evidence" value="ECO:0007669"/>
    <property type="project" value="UniProtKB-UniRule"/>
</dbReference>
<evidence type="ECO:0000256" key="5">
    <source>
        <dbReference type="ARBA" id="ARBA00013200"/>
    </source>
</evidence>
<sequence length="243" mass="25601">MRPLLAAIGTLSVIPLGKFNPTERDLERAANFFPVAGLLFALIAFPFSCLAAQYFAPLAAAMALALLPELFTKGFHLDGLADTADGFLSSRPRERKLEIMRDSHIGTMGVLAIVMLLGFKFALLASMNRPAMALALPLALLNGRCAVVWYIAVSSYARKDGMGAIWFRRKPVAGWVLGFLLACGSGFGCFGLPGAAAGAAVLIFALAWSRITRAVIGGATGDTIGACEELAELLTLAALLALP</sequence>
<dbReference type="Pfam" id="PF02654">
    <property type="entry name" value="CobS"/>
    <property type="match status" value="1"/>
</dbReference>
<dbReference type="Proteomes" id="UP000245959">
    <property type="component" value="Unassembled WGS sequence"/>
</dbReference>
<evidence type="ECO:0000256" key="10">
    <source>
        <dbReference type="ARBA" id="ARBA00022692"/>
    </source>
</evidence>
<evidence type="ECO:0000256" key="2">
    <source>
        <dbReference type="ARBA" id="ARBA00004651"/>
    </source>
</evidence>
<dbReference type="GO" id="GO:0008818">
    <property type="term" value="F:cobalamin 5'-phosphate synthase activity"/>
    <property type="evidence" value="ECO:0007669"/>
    <property type="project" value="UniProtKB-UniRule"/>
</dbReference>
<organism evidence="20 21">
    <name type="scientific">Victivallis vadensis</name>
    <dbReference type="NCBI Taxonomy" id="172901"/>
    <lineage>
        <taxon>Bacteria</taxon>
        <taxon>Pseudomonadati</taxon>
        <taxon>Lentisphaerota</taxon>
        <taxon>Lentisphaeria</taxon>
        <taxon>Victivallales</taxon>
        <taxon>Victivallaceae</taxon>
        <taxon>Victivallis</taxon>
    </lineage>
</organism>
<comment type="caution">
    <text evidence="20">The sequence shown here is derived from an EMBL/GenBank/DDBJ whole genome shotgun (WGS) entry which is preliminary data.</text>
</comment>
<feature type="transmembrane region" description="Helical" evidence="19">
    <location>
        <begin position="172"/>
        <end position="205"/>
    </location>
</feature>
<dbReference type="PANTHER" id="PTHR34148">
    <property type="entry name" value="ADENOSYLCOBINAMIDE-GDP RIBAZOLETRANSFERASE"/>
    <property type="match status" value="1"/>
</dbReference>
<comment type="catalytic activity">
    <reaction evidence="18 19">
        <text>alpha-ribazole 5'-phosphate + adenosylcob(III)inamide-GDP = adenosylcob(III)alamin 5'-phosphate + GMP + H(+)</text>
        <dbReference type="Rhea" id="RHEA:23560"/>
        <dbReference type="ChEBI" id="CHEBI:15378"/>
        <dbReference type="ChEBI" id="CHEBI:57918"/>
        <dbReference type="ChEBI" id="CHEBI:58115"/>
        <dbReference type="ChEBI" id="CHEBI:60487"/>
        <dbReference type="ChEBI" id="CHEBI:60493"/>
        <dbReference type="EC" id="2.7.8.26"/>
    </reaction>
</comment>
<dbReference type="PANTHER" id="PTHR34148:SF1">
    <property type="entry name" value="ADENOSYLCOBINAMIDE-GDP RIBAZOLETRANSFERASE"/>
    <property type="match status" value="1"/>
</dbReference>
<dbReference type="InterPro" id="IPR003805">
    <property type="entry name" value="CobS"/>
</dbReference>
<evidence type="ECO:0000256" key="6">
    <source>
        <dbReference type="ARBA" id="ARBA00015850"/>
    </source>
</evidence>
<keyword evidence="13 19" id="KW-0472">Membrane</keyword>
<keyword evidence="8 19" id="KW-0169">Cobalamin biosynthesis</keyword>
<accession>A0A2U1ANP3</accession>
<dbReference type="NCBIfam" id="TIGR00317">
    <property type="entry name" value="cobS"/>
    <property type="match status" value="1"/>
</dbReference>
<reference evidence="20 21" key="1">
    <citation type="submission" date="2018-04" db="EMBL/GenBank/DDBJ databases">
        <title>Genomic Encyclopedia of Type Strains, Phase IV (KMG-IV): sequencing the most valuable type-strain genomes for metagenomic binning, comparative biology and taxonomic classification.</title>
        <authorList>
            <person name="Goeker M."/>
        </authorList>
    </citation>
    <scope>NUCLEOTIDE SEQUENCE [LARGE SCALE GENOMIC DNA]</scope>
    <source>
        <strain evidence="20 21">DSM 14823</strain>
    </source>
</reference>
<evidence type="ECO:0000256" key="19">
    <source>
        <dbReference type="HAMAP-Rule" id="MF_00719"/>
    </source>
</evidence>
<dbReference type="EMBL" id="QEKH01000029">
    <property type="protein sequence ID" value="PVY38026.1"/>
    <property type="molecule type" value="Genomic_DNA"/>
</dbReference>
<evidence type="ECO:0000256" key="18">
    <source>
        <dbReference type="ARBA" id="ARBA00049504"/>
    </source>
</evidence>
<evidence type="ECO:0000256" key="9">
    <source>
        <dbReference type="ARBA" id="ARBA00022679"/>
    </source>
</evidence>
<evidence type="ECO:0000256" key="12">
    <source>
        <dbReference type="ARBA" id="ARBA00022989"/>
    </source>
</evidence>
<feature type="transmembrane region" description="Helical" evidence="19">
    <location>
        <begin position="131"/>
        <end position="152"/>
    </location>
</feature>
<dbReference type="GeneID" id="78296536"/>
<keyword evidence="21" id="KW-1185">Reference proteome</keyword>
<name>A0A2U1ANP3_9BACT</name>
<evidence type="ECO:0000256" key="7">
    <source>
        <dbReference type="ARBA" id="ARBA00022475"/>
    </source>
</evidence>
<feature type="transmembrane region" description="Helical" evidence="19">
    <location>
        <begin position="29"/>
        <end position="47"/>
    </location>
</feature>
<comment type="subcellular location">
    <subcellularLocation>
        <location evidence="2 19">Cell membrane</location>
        <topology evidence="2 19">Multi-pass membrane protein</topology>
    </subcellularLocation>
</comment>
<keyword evidence="10 19" id="KW-0812">Transmembrane</keyword>
<gene>
    <name evidence="19" type="primary">cobS</name>
    <name evidence="20" type="ORF">C8D82_12948</name>
</gene>
<keyword evidence="12 19" id="KW-1133">Transmembrane helix</keyword>
<dbReference type="GO" id="GO:0051073">
    <property type="term" value="F:adenosylcobinamide-GDP ribazoletransferase activity"/>
    <property type="evidence" value="ECO:0007669"/>
    <property type="project" value="UniProtKB-UniRule"/>
</dbReference>
<dbReference type="EC" id="2.7.8.26" evidence="5 19"/>
<evidence type="ECO:0000256" key="15">
    <source>
        <dbReference type="ARBA" id="ARBA00032605"/>
    </source>
</evidence>
<evidence type="ECO:0000256" key="13">
    <source>
        <dbReference type="ARBA" id="ARBA00023136"/>
    </source>
</evidence>
<evidence type="ECO:0000313" key="20">
    <source>
        <dbReference type="EMBL" id="PVY38026.1"/>
    </source>
</evidence>
<feature type="transmembrane region" description="Helical" evidence="19">
    <location>
        <begin position="105"/>
        <end position="124"/>
    </location>
</feature>
<dbReference type="HAMAP" id="MF_00719">
    <property type="entry name" value="CobS"/>
    <property type="match status" value="1"/>
</dbReference>
<dbReference type="UniPathway" id="UPA00148">
    <property type="reaction ID" value="UER00238"/>
</dbReference>
<keyword evidence="11 19" id="KW-0460">Magnesium</keyword>
<keyword evidence="9 19" id="KW-0808">Transferase</keyword>
<evidence type="ECO:0000256" key="16">
    <source>
        <dbReference type="ARBA" id="ARBA00032853"/>
    </source>
</evidence>
<evidence type="ECO:0000256" key="17">
    <source>
        <dbReference type="ARBA" id="ARBA00048623"/>
    </source>
</evidence>
<evidence type="ECO:0000256" key="14">
    <source>
        <dbReference type="ARBA" id="ARBA00025228"/>
    </source>
</evidence>
<comment type="catalytic activity">
    <reaction evidence="17 19">
        <text>alpha-ribazole + adenosylcob(III)inamide-GDP = adenosylcob(III)alamin + GMP + H(+)</text>
        <dbReference type="Rhea" id="RHEA:16049"/>
        <dbReference type="ChEBI" id="CHEBI:10329"/>
        <dbReference type="ChEBI" id="CHEBI:15378"/>
        <dbReference type="ChEBI" id="CHEBI:18408"/>
        <dbReference type="ChEBI" id="CHEBI:58115"/>
        <dbReference type="ChEBI" id="CHEBI:60487"/>
        <dbReference type="EC" id="2.7.8.26"/>
    </reaction>
</comment>
<comment type="function">
    <text evidence="14 19">Joins adenosylcobinamide-GDP and alpha-ribazole to generate adenosylcobalamin (Ado-cobalamin). Also synthesizes adenosylcobalamin 5'-phosphate from adenosylcobinamide-GDP and alpha-ribazole 5'-phosphate.</text>
</comment>
<dbReference type="GO" id="GO:0005886">
    <property type="term" value="C:plasma membrane"/>
    <property type="evidence" value="ECO:0007669"/>
    <property type="project" value="UniProtKB-SubCell"/>
</dbReference>
<proteinExistence type="inferred from homology"/>
<comment type="similarity">
    <text evidence="4 19">Belongs to the CobS family.</text>
</comment>
<evidence type="ECO:0000313" key="21">
    <source>
        <dbReference type="Proteomes" id="UP000245959"/>
    </source>
</evidence>
<keyword evidence="7 19" id="KW-1003">Cell membrane</keyword>
<evidence type="ECO:0000256" key="1">
    <source>
        <dbReference type="ARBA" id="ARBA00001946"/>
    </source>
</evidence>
<dbReference type="RefSeq" id="WP_116885256.1">
    <property type="nucleotide sequence ID" value="NZ_CABMMC010000042.1"/>
</dbReference>
<evidence type="ECO:0000256" key="8">
    <source>
        <dbReference type="ARBA" id="ARBA00022573"/>
    </source>
</evidence>
<dbReference type="OrthoDB" id="9794223at2"/>
<comment type="cofactor">
    <cofactor evidence="1 19">
        <name>Mg(2+)</name>
        <dbReference type="ChEBI" id="CHEBI:18420"/>
    </cofactor>
</comment>
<dbReference type="AlphaFoldDB" id="A0A2U1ANP3"/>